<keyword evidence="4" id="KW-0812">Transmembrane</keyword>
<feature type="compositionally biased region" description="Basic residues" evidence="3">
    <location>
        <begin position="86"/>
        <end position="97"/>
    </location>
</feature>
<protein>
    <recommendedName>
        <fullName evidence="5">Ig-like domain-containing protein</fullName>
    </recommendedName>
</protein>
<feature type="region of interest" description="Disordered" evidence="3">
    <location>
        <begin position="328"/>
        <end position="360"/>
    </location>
</feature>
<comment type="caution">
    <text evidence="6">The sequence shown here is derived from an EMBL/GenBank/DDBJ whole genome shotgun (WGS) entry which is preliminary data.</text>
</comment>
<feature type="region of interest" description="Disordered" evidence="3">
    <location>
        <begin position="67"/>
        <end position="97"/>
    </location>
</feature>
<dbReference type="EMBL" id="JAAOIC020000048">
    <property type="protein sequence ID" value="KAG8036792.1"/>
    <property type="molecule type" value="Genomic_DNA"/>
</dbReference>
<dbReference type="FunFam" id="2.60.40.10:FF:000032">
    <property type="entry name" value="palladin isoform X1"/>
    <property type="match status" value="1"/>
</dbReference>
<dbReference type="PROSITE" id="PS50835">
    <property type="entry name" value="IG_LIKE"/>
    <property type="match status" value="1"/>
</dbReference>
<dbReference type="InterPro" id="IPR007110">
    <property type="entry name" value="Ig-like_dom"/>
</dbReference>
<reference evidence="6" key="2">
    <citation type="submission" date="2021-04" db="EMBL/GenBank/DDBJ databases">
        <title>Genome-wide patterns of bracovirus chromosomal integration into multiple host tissues during parasitism.</title>
        <authorList>
            <person name="Chebbi M.A.C."/>
        </authorList>
    </citation>
    <scope>NUCLEOTIDE SEQUENCE</scope>
    <source>
        <tissue evidence="6">Whole body</tissue>
    </source>
</reference>
<sequence>MHAIRKTRVSSDALAGALHHHHHHHHHWLLIRGLHRASRLDGACQQQQEQQQQQQQHPHQLQLINKLEQQQQQQQQQQQNQNQNQNHHHHHYYHHHHHYQYYHYHQQQQKYHQLEFDHCHRNYHNNSQKLEFTRNIKKIFINFNEEKNSVKQGPVESKARGQDYHRQSVMGKGWTESIEITVTRLELVSFYIDIYGRKNNEIDIDIYVRVKTLEILILVLVSALASFKRRETWTSEGVTVVADRIMRASFILSGILTGWWCILTLIAAPPAISLQLQTGPDNNFYPRTSKWLSLIGTGLRQSSQPEGESLSSGSPGFGSFPASLRAKSRAGRSSAASAGRNKKDSKREQRKRCRRKNGAPCHSRNWCPDIDVGNRAYLAPTIFEGKVRSMSSSRSPGSNYAVTFEVKQIYKSQAGFQPLRKNDSVRLHFRDKSGKRTGGGGGGGAGAGGTRGTEGGEPGGKSSLCRNEGTNEHQQLHELRQRDDNARVVRADIKRGKVYLVFVNRVGPRNFTILGEPVIRSKKNEQAVQAVIRPDYVNARARLLTHGVPNRIREKRAAGLGEDQRDSVSLDHVATLPFHFVGSSTTEVPVREVTLTELRDSVARTRERVKLVCRTRGSPPPRVHWLKDGAPLYPRRGLRIQHKRRRSKVVIAAARPEDSGRYECVAQSTSGYRASLAAQLLVVNDIKVPETTTVAWPRQEQPCPIAGDFCMNGGTCLFFETVGEPACR</sequence>
<dbReference type="AlphaFoldDB" id="A0A8J5QV93"/>
<evidence type="ECO:0000313" key="6">
    <source>
        <dbReference type="EMBL" id="KAG8036792.1"/>
    </source>
</evidence>
<dbReference type="OrthoDB" id="6133584at2759"/>
<keyword evidence="4" id="KW-1133">Transmembrane helix</keyword>
<feature type="compositionally biased region" description="Low complexity" evidence="3">
    <location>
        <begin position="67"/>
        <end position="85"/>
    </location>
</feature>
<evidence type="ECO:0000259" key="5">
    <source>
        <dbReference type="PROSITE" id="PS50835"/>
    </source>
</evidence>
<dbReference type="SMART" id="SM00408">
    <property type="entry name" value="IGc2"/>
    <property type="match status" value="1"/>
</dbReference>
<feature type="compositionally biased region" description="Gly residues" evidence="3">
    <location>
        <begin position="436"/>
        <end position="459"/>
    </location>
</feature>
<evidence type="ECO:0000256" key="1">
    <source>
        <dbReference type="ARBA" id="ARBA00023157"/>
    </source>
</evidence>
<dbReference type="InterPro" id="IPR013098">
    <property type="entry name" value="Ig_I-set"/>
</dbReference>
<feature type="transmembrane region" description="Helical" evidence="4">
    <location>
        <begin position="248"/>
        <end position="268"/>
    </location>
</feature>
<keyword evidence="2" id="KW-0393">Immunoglobulin domain</keyword>
<evidence type="ECO:0000256" key="3">
    <source>
        <dbReference type="SAM" id="MobiDB-lite"/>
    </source>
</evidence>
<keyword evidence="1" id="KW-1015">Disulfide bond</keyword>
<reference evidence="6" key="1">
    <citation type="submission" date="2020-03" db="EMBL/GenBank/DDBJ databases">
        <authorList>
            <person name="Chebbi M.A."/>
            <person name="Drezen J.M."/>
        </authorList>
    </citation>
    <scope>NUCLEOTIDE SEQUENCE</scope>
    <source>
        <tissue evidence="6">Whole body</tissue>
    </source>
</reference>
<gene>
    <name evidence="6" type="ORF">G9C98_004114</name>
</gene>
<feature type="compositionally biased region" description="Basic residues" evidence="3">
    <location>
        <begin position="348"/>
        <end position="357"/>
    </location>
</feature>
<evidence type="ECO:0000256" key="2">
    <source>
        <dbReference type="ARBA" id="ARBA00023319"/>
    </source>
</evidence>
<dbReference type="InterPro" id="IPR057777">
    <property type="entry name" value="Beta-barrel_vein"/>
</dbReference>
<feature type="compositionally biased region" description="Low complexity" evidence="3">
    <location>
        <begin position="328"/>
        <end position="339"/>
    </location>
</feature>
<dbReference type="Proteomes" id="UP000729913">
    <property type="component" value="Unassembled WGS sequence"/>
</dbReference>
<feature type="region of interest" description="Disordered" evidence="3">
    <location>
        <begin position="430"/>
        <end position="483"/>
    </location>
</feature>
<dbReference type="InterPro" id="IPR003599">
    <property type="entry name" value="Ig_sub"/>
</dbReference>
<evidence type="ECO:0000256" key="4">
    <source>
        <dbReference type="SAM" id="Phobius"/>
    </source>
</evidence>
<evidence type="ECO:0000313" key="7">
    <source>
        <dbReference type="Proteomes" id="UP000729913"/>
    </source>
</evidence>
<keyword evidence="7" id="KW-1185">Reference proteome</keyword>
<dbReference type="PANTHER" id="PTHR13270">
    <property type="entry name" value="PROTEIN C20ORF116-RELATED"/>
    <property type="match status" value="1"/>
</dbReference>
<proteinExistence type="predicted"/>
<name>A0A8J5QV93_9HYME</name>
<dbReference type="Pfam" id="PF24700">
    <property type="entry name" value="Vein_beta-barrel"/>
    <property type="match status" value="1"/>
</dbReference>
<keyword evidence="4" id="KW-0472">Membrane</keyword>
<dbReference type="InterPro" id="IPR003598">
    <property type="entry name" value="Ig_sub2"/>
</dbReference>
<feature type="domain" description="Ig-like" evidence="5">
    <location>
        <begin position="589"/>
        <end position="677"/>
    </location>
</feature>
<accession>A0A8J5QV93</accession>
<feature type="compositionally biased region" description="Basic and acidic residues" evidence="3">
    <location>
        <begin position="469"/>
        <end position="483"/>
    </location>
</feature>
<organism evidence="6 7">
    <name type="scientific">Cotesia typhae</name>
    <dbReference type="NCBI Taxonomy" id="2053667"/>
    <lineage>
        <taxon>Eukaryota</taxon>
        <taxon>Metazoa</taxon>
        <taxon>Ecdysozoa</taxon>
        <taxon>Arthropoda</taxon>
        <taxon>Hexapoda</taxon>
        <taxon>Insecta</taxon>
        <taxon>Pterygota</taxon>
        <taxon>Neoptera</taxon>
        <taxon>Endopterygota</taxon>
        <taxon>Hymenoptera</taxon>
        <taxon>Apocrita</taxon>
        <taxon>Ichneumonoidea</taxon>
        <taxon>Braconidae</taxon>
        <taxon>Microgastrinae</taxon>
        <taxon>Cotesia</taxon>
    </lineage>
</organism>
<dbReference type="Pfam" id="PF07679">
    <property type="entry name" value="I-set"/>
    <property type="match status" value="1"/>
</dbReference>
<dbReference type="SMART" id="SM00409">
    <property type="entry name" value="IG"/>
    <property type="match status" value="1"/>
</dbReference>